<dbReference type="OrthoDB" id="395856at2"/>
<comment type="caution">
    <text evidence="2">The sequence shown here is derived from an EMBL/GenBank/DDBJ whole genome shotgun (WGS) entry which is preliminary data.</text>
</comment>
<dbReference type="PANTHER" id="PTHR31284:SF10">
    <property type="entry name" value="ACID PHOSPHATASE-LIKE PROTEIN"/>
    <property type="match status" value="1"/>
</dbReference>
<dbReference type="InterPro" id="IPR006423">
    <property type="entry name" value="Lipo_e_P4"/>
</dbReference>
<dbReference type="InterPro" id="IPR036412">
    <property type="entry name" value="HAD-like_sf"/>
</dbReference>
<evidence type="ECO:0000313" key="2">
    <source>
        <dbReference type="EMBL" id="RIY33329.1"/>
    </source>
</evidence>
<dbReference type="SFLD" id="SFLDG01125">
    <property type="entry name" value="C1.1:_Acid_Phosphatase_Like"/>
    <property type="match status" value="1"/>
</dbReference>
<evidence type="ECO:0000256" key="1">
    <source>
        <dbReference type="ARBA" id="ARBA00022729"/>
    </source>
</evidence>
<name>A0A3A1Y7X7_9GAMM</name>
<keyword evidence="3" id="KW-1185">Reference proteome</keyword>
<dbReference type="InterPro" id="IPR005519">
    <property type="entry name" value="Acid_phosphat_B-like"/>
</dbReference>
<evidence type="ECO:0008006" key="4">
    <source>
        <dbReference type="Google" id="ProtNLM"/>
    </source>
</evidence>
<dbReference type="AlphaFoldDB" id="A0A3A1Y7X7"/>
<organism evidence="2 3">
    <name type="scientific">Psittacicella gerlachiana</name>
    <dbReference type="NCBI Taxonomy" id="2028574"/>
    <lineage>
        <taxon>Bacteria</taxon>
        <taxon>Pseudomonadati</taxon>
        <taxon>Pseudomonadota</taxon>
        <taxon>Gammaproteobacteria</taxon>
        <taxon>Pasteurellales</taxon>
        <taxon>Psittacicellaceae</taxon>
        <taxon>Psittacicella</taxon>
    </lineage>
</organism>
<reference evidence="2 3" key="1">
    <citation type="submission" date="2017-08" db="EMBL/GenBank/DDBJ databases">
        <title>Reclassification of Bisgaard taxon 37 and 44.</title>
        <authorList>
            <person name="Christensen H."/>
        </authorList>
    </citation>
    <scope>NUCLEOTIDE SEQUENCE [LARGE SCALE GENOMIC DNA]</scope>
    <source>
        <strain evidence="2 3">EEAB3T1</strain>
    </source>
</reference>
<dbReference type="GO" id="GO:0009279">
    <property type="term" value="C:cell outer membrane"/>
    <property type="evidence" value="ECO:0007669"/>
    <property type="project" value="InterPro"/>
</dbReference>
<dbReference type="RefSeq" id="WP_119535134.1">
    <property type="nucleotide sequence ID" value="NZ_NRJF01000200.1"/>
</dbReference>
<sequence>MTNQQIFTIALILLLSIEDEPISLEQSFYTAEQIFGQQLVSALLWQQQSAEYKALCYQVFNQAQQALRNLNTKGTILIDVDETLLDNSTFEAGLSKYGLYFQAQAWDLWEREGAPSLVPGALEFVKFAHQWGAKVYYVSNRYGKNLQPTIELLTRLGFPQVSKDTLLLQFTNDYSETKQKRIKRIIAQENVIMFVGDMIDDFYTEEVFTSNQERKLWVEKVRSELGSRYIILPNPVYGNWMTYLQPGFYNLELSEQNKVAISTLIAWEINNYQ</sequence>
<dbReference type="PIRSF" id="PIRSF019271">
    <property type="entry name" value="Acid_Ptase_C"/>
    <property type="match status" value="1"/>
</dbReference>
<dbReference type="PANTHER" id="PTHR31284">
    <property type="entry name" value="ACID PHOSPHATASE-LIKE PROTEIN"/>
    <property type="match status" value="1"/>
</dbReference>
<evidence type="ECO:0000313" key="3">
    <source>
        <dbReference type="Proteomes" id="UP000265964"/>
    </source>
</evidence>
<dbReference type="Gene3D" id="3.40.50.1000">
    <property type="entry name" value="HAD superfamily/HAD-like"/>
    <property type="match status" value="1"/>
</dbReference>
<dbReference type="SUPFAM" id="SSF56784">
    <property type="entry name" value="HAD-like"/>
    <property type="match status" value="1"/>
</dbReference>
<dbReference type="Proteomes" id="UP000265964">
    <property type="component" value="Unassembled WGS sequence"/>
</dbReference>
<dbReference type="Pfam" id="PF03767">
    <property type="entry name" value="Acid_phosphat_B"/>
    <property type="match status" value="1"/>
</dbReference>
<dbReference type="InterPro" id="IPR023214">
    <property type="entry name" value="HAD_sf"/>
</dbReference>
<protein>
    <recommendedName>
        <fullName evidence="4">5'-nucleotidase, lipoprotein e(P4) family</fullName>
    </recommendedName>
</protein>
<gene>
    <name evidence="2" type="ORF">CKF59_06475</name>
</gene>
<accession>A0A3A1Y7X7</accession>
<dbReference type="EMBL" id="NRJF01000200">
    <property type="protein sequence ID" value="RIY33329.1"/>
    <property type="molecule type" value="Genomic_DNA"/>
</dbReference>
<dbReference type="SFLD" id="SFLDS00003">
    <property type="entry name" value="Haloacid_Dehalogenase"/>
    <property type="match status" value="1"/>
</dbReference>
<keyword evidence="1" id="KW-0732">Signal</keyword>
<proteinExistence type="predicted"/>